<protein>
    <submittedName>
        <fullName evidence="1">Unannotated protein</fullName>
    </submittedName>
</protein>
<dbReference type="AlphaFoldDB" id="A0A6J6MTZ7"/>
<dbReference type="EMBL" id="CAEZWV010000025">
    <property type="protein sequence ID" value="CAB4677282.1"/>
    <property type="molecule type" value="Genomic_DNA"/>
</dbReference>
<reference evidence="1" key="1">
    <citation type="submission" date="2020-05" db="EMBL/GenBank/DDBJ databases">
        <authorList>
            <person name="Chiriac C."/>
            <person name="Salcher M."/>
            <person name="Ghai R."/>
            <person name="Kavagutti S V."/>
        </authorList>
    </citation>
    <scope>NUCLEOTIDE SEQUENCE</scope>
</reference>
<proteinExistence type="predicted"/>
<accession>A0A6J6MTZ7</accession>
<name>A0A6J6MTZ7_9ZZZZ</name>
<evidence type="ECO:0000313" key="1">
    <source>
        <dbReference type="EMBL" id="CAB4677282.1"/>
    </source>
</evidence>
<gene>
    <name evidence="1" type="ORF">UFOPK2295_01195</name>
</gene>
<sequence>MFGAVRSGMRPVFANAKSQPGFCRTSGASLIAALMSIFSGIHGLPQSRPFENDQSRVTMRPFAPASRARFIRCTRVSLSPHQYIWKNVLSFTAATSSTDFDANELRPIGMPRFCAARAIATSPCGCTACTPVGEMMIGIPISWPMIVVFMVRSLESPATCGAKPRRSNDARLSAVERPFSEPAINAPYTDLGKRFFARRCASATVSNHVFDIGVSFKNGGCHIVPRHPFGLPY</sequence>
<organism evidence="1">
    <name type="scientific">freshwater metagenome</name>
    <dbReference type="NCBI Taxonomy" id="449393"/>
    <lineage>
        <taxon>unclassified sequences</taxon>
        <taxon>metagenomes</taxon>
        <taxon>ecological metagenomes</taxon>
    </lineage>
</organism>